<evidence type="ECO:0000313" key="2">
    <source>
        <dbReference type="Proteomes" id="UP000183561"/>
    </source>
</evidence>
<dbReference type="EMBL" id="FNSV01000009">
    <property type="protein sequence ID" value="SED98807.1"/>
    <property type="molecule type" value="Genomic_DNA"/>
</dbReference>
<name>A0A1H5F5S9_9NOCA</name>
<evidence type="ECO:0000313" key="1">
    <source>
        <dbReference type="EMBL" id="SED98807.1"/>
    </source>
</evidence>
<dbReference type="AlphaFoldDB" id="A0A1H5F5S9"/>
<gene>
    <name evidence="1" type="ORF">SAMN04490239_9511</name>
</gene>
<dbReference type="InterPro" id="IPR025332">
    <property type="entry name" value="DUF4238"/>
</dbReference>
<dbReference type="Proteomes" id="UP000183561">
    <property type="component" value="Unassembled WGS sequence"/>
</dbReference>
<sequence>MRPRTSRSRVDSVSIGRLSRCGLATIRLTTLGSMAEPPAATRLRVSMNSSMSETRYRERTLALITGPDSAKREYLKQSGLSSEDIEESMRKRQADPQHEALDLMIKDVRNVAATGLYDREWAVCRTATPIVTCDDPVVLLAGPPFTRDINAGVGLSAVALYPLNPHQLLVMLRPGLHHRTPYRLDEAETHSVNVEIVAAATQTTFERPGDEIAVKISVPQWPVREVVDEEAIANLSATAALKKFLNSVVPGTRWTDLGVAPDWPVPRWYGN</sequence>
<keyword evidence="2" id="KW-1185">Reference proteome</keyword>
<reference evidence="2" key="1">
    <citation type="submission" date="2016-10" db="EMBL/GenBank/DDBJ databases">
        <authorList>
            <person name="Varghese N."/>
            <person name="Submissions S."/>
        </authorList>
    </citation>
    <scope>NUCLEOTIDE SEQUENCE [LARGE SCALE GENOMIC DNA]</scope>
    <source>
        <strain evidence="2">DSM 44498</strain>
    </source>
</reference>
<protein>
    <submittedName>
        <fullName evidence="1">Uncharacterized protein</fullName>
    </submittedName>
</protein>
<dbReference type="Pfam" id="PF14022">
    <property type="entry name" value="DUF4238"/>
    <property type="match status" value="1"/>
</dbReference>
<proteinExistence type="predicted"/>
<accession>A0A1H5F5S9</accession>
<organism evidence="1 2">
    <name type="scientific">Rhodococcus koreensis</name>
    <dbReference type="NCBI Taxonomy" id="99653"/>
    <lineage>
        <taxon>Bacteria</taxon>
        <taxon>Bacillati</taxon>
        <taxon>Actinomycetota</taxon>
        <taxon>Actinomycetes</taxon>
        <taxon>Mycobacteriales</taxon>
        <taxon>Nocardiaceae</taxon>
        <taxon>Rhodococcus</taxon>
    </lineage>
</organism>